<dbReference type="InterPro" id="IPR052407">
    <property type="entry name" value="BTB_POZ_domain_cont_9"/>
</dbReference>
<comment type="caution">
    <text evidence="2">The sequence shown here is derived from an EMBL/GenBank/DDBJ whole genome shotgun (WGS) entry which is preliminary data.</text>
</comment>
<name>A0A9N8EGF9_9STRA</name>
<dbReference type="SUPFAM" id="SSF54695">
    <property type="entry name" value="POZ domain"/>
    <property type="match status" value="1"/>
</dbReference>
<dbReference type="OrthoDB" id="9979965at2759"/>
<accession>A0A9N8EGF9</accession>
<reference evidence="2" key="1">
    <citation type="submission" date="2020-06" db="EMBL/GenBank/DDBJ databases">
        <authorList>
            <consortium name="Plant Systems Biology data submission"/>
        </authorList>
    </citation>
    <scope>NUCLEOTIDE SEQUENCE</scope>
    <source>
        <strain evidence="2">D6</strain>
    </source>
</reference>
<dbReference type="AlphaFoldDB" id="A0A9N8EGF9"/>
<dbReference type="InterPro" id="IPR011705">
    <property type="entry name" value="BACK"/>
</dbReference>
<protein>
    <recommendedName>
        <fullName evidence="1">BACK domain-containing protein</fullName>
    </recommendedName>
</protein>
<dbReference type="PANTHER" id="PTHR46306">
    <property type="entry name" value="BTB/POZ DOMAIN-CONTAINING PROTEIN 9"/>
    <property type="match status" value="1"/>
</dbReference>
<sequence length="439" mass="48698">MEGGQGEEQLKILSSAAKFFTEERLKNFSVVGNDGTRIRVNREWLIARSVLVGALMEESALETSVLRINVPGATFEALYEYLCTGTTQLLRFEKTIGASVEEKDVVEVQSLLSLLVAADYCELSSLSNNVSDGLMRSLEACPSLSLLVLEHCKTDFLTDLAKRAQATLWSNPFRAMDTVAMKHLGEECLDLLLRDEFITADEFEVFRLVQKWVEVNGEAASAPNLIDHVRLENISAKLLSAEVKASQLVSQKDLLEAYEKQALRAQAIHNDVPQGPRYLPNWRHTSTNRAIGHEEEMLDILDCSPMKVGEYRWAFHVQGMSQQPAWIGVALSGKDMDRETSLAKHEYGWAYSSQGGIRHGDRNEQGNPCFKAGSKVTFTLNLSDDNETNGTLSAAIDGGDEFQLFSDLQRELDGPGGFVPAVSLFAPATIEFMGIQRLR</sequence>
<keyword evidence="3" id="KW-1185">Reference proteome</keyword>
<proteinExistence type="predicted"/>
<dbReference type="InterPro" id="IPR011333">
    <property type="entry name" value="SKP1/BTB/POZ_sf"/>
</dbReference>
<dbReference type="Gene3D" id="1.25.40.420">
    <property type="match status" value="1"/>
</dbReference>
<dbReference type="Pfam" id="PF07707">
    <property type="entry name" value="BACK"/>
    <property type="match status" value="1"/>
</dbReference>
<dbReference type="Gene3D" id="3.30.710.10">
    <property type="entry name" value="Potassium Channel Kv1.1, Chain A"/>
    <property type="match status" value="1"/>
</dbReference>
<gene>
    <name evidence="2" type="ORF">SEMRO_1161_G247820.1</name>
</gene>
<dbReference type="PANTHER" id="PTHR46306:SF1">
    <property type="entry name" value="BTB_POZ DOMAIN-CONTAINING PROTEIN 9"/>
    <property type="match status" value="1"/>
</dbReference>
<dbReference type="EMBL" id="CAICTM010001159">
    <property type="protein sequence ID" value="CAB9521077.1"/>
    <property type="molecule type" value="Genomic_DNA"/>
</dbReference>
<dbReference type="InterPro" id="IPR043136">
    <property type="entry name" value="B30.2/SPRY_sf"/>
</dbReference>
<evidence type="ECO:0000313" key="2">
    <source>
        <dbReference type="EMBL" id="CAB9521077.1"/>
    </source>
</evidence>
<evidence type="ECO:0000313" key="3">
    <source>
        <dbReference type="Proteomes" id="UP001153069"/>
    </source>
</evidence>
<evidence type="ECO:0000259" key="1">
    <source>
        <dbReference type="Pfam" id="PF07707"/>
    </source>
</evidence>
<dbReference type="GO" id="GO:0005737">
    <property type="term" value="C:cytoplasm"/>
    <property type="evidence" value="ECO:0007669"/>
    <property type="project" value="TreeGrafter"/>
</dbReference>
<dbReference type="CDD" id="cd11709">
    <property type="entry name" value="SPRY"/>
    <property type="match status" value="1"/>
</dbReference>
<organism evidence="2 3">
    <name type="scientific">Seminavis robusta</name>
    <dbReference type="NCBI Taxonomy" id="568900"/>
    <lineage>
        <taxon>Eukaryota</taxon>
        <taxon>Sar</taxon>
        <taxon>Stramenopiles</taxon>
        <taxon>Ochrophyta</taxon>
        <taxon>Bacillariophyta</taxon>
        <taxon>Bacillariophyceae</taxon>
        <taxon>Bacillariophycidae</taxon>
        <taxon>Naviculales</taxon>
        <taxon>Naviculaceae</taxon>
        <taxon>Seminavis</taxon>
    </lineage>
</organism>
<feature type="domain" description="BACK" evidence="1">
    <location>
        <begin position="157"/>
        <end position="242"/>
    </location>
</feature>
<dbReference type="Proteomes" id="UP001153069">
    <property type="component" value="Unassembled WGS sequence"/>
</dbReference>
<dbReference type="Gene3D" id="2.60.120.920">
    <property type="match status" value="1"/>
</dbReference>